<name>A0ABP9NRC7_9PSEU</name>
<evidence type="ECO:0000256" key="1">
    <source>
        <dbReference type="ARBA" id="ARBA00022741"/>
    </source>
</evidence>
<evidence type="ECO:0000256" key="2">
    <source>
        <dbReference type="ARBA" id="ARBA00022840"/>
    </source>
</evidence>
<dbReference type="InterPro" id="IPR036388">
    <property type="entry name" value="WH-like_DNA-bd_sf"/>
</dbReference>
<keyword evidence="1" id="KW-0547">Nucleotide-binding</keyword>
<dbReference type="Proteomes" id="UP001500804">
    <property type="component" value="Unassembled WGS sequence"/>
</dbReference>
<evidence type="ECO:0000259" key="3">
    <source>
        <dbReference type="PROSITE" id="PS50043"/>
    </source>
</evidence>
<dbReference type="PANTHER" id="PTHR16305:SF35">
    <property type="entry name" value="TRANSCRIPTIONAL ACTIVATOR DOMAIN"/>
    <property type="match status" value="1"/>
</dbReference>
<keyword evidence="5" id="KW-1185">Reference proteome</keyword>
<dbReference type="InterPro" id="IPR000792">
    <property type="entry name" value="Tscrpt_reg_LuxR_C"/>
</dbReference>
<evidence type="ECO:0000313" key="4">
    <source>
        <dbReference type="EMBL" id="GAA5132243.1"/>
    </source>
</evidence>
<dbReference type="Gene3D" id="1.10.10.10">
    <property type="entry name" value="Winged helix-like DNA-binding domain superfamily/Winged helix DNA-binding domain"/>
    <property type="match status" value="1"/>
</dbReference>
<dbReference type="PANTHER" id="PTHR16305">
    <property type="entry name" value="TESTICULAR SOLUBLE ADENYLYL CYCLASE"/>
    <property type="match status" value="1"/>
</dbReference>
<dbReference type="Pfam" id="PF00196">
    <property type="entry name" value="GerE"/>
    <property type="match status" value="1"/>
</dbReference>
<dbReference type="PROSITE" id="PS50043">
    <property type="entry name" value="HTH_LUXR_2"/>
    <property type="match status" value="1"/>
</dbReference>
<dbReference type="InterPro" id="IPR016032">
    <property type="entry name" value="Sig_transdc_resp-reg_C-effctor"/>
</dbReference>
<dbReference type="InterPro" id="IPR027417">
    <property type="entry name" value="P-loop_NTPase"/>
</dbReference>
<dbReference type="Pfam" id="PF13191">
    <property type="entry name" value="AAA_16"/>
    <property type="match status" value="1"/>
</dbReference>
<evidence type="ECO:0000313" key="5">
    <source>
        <dbReference type="Proteomes" id="UP001500804"/>
    </source>
</evidence>
<dbReference type="RefSeq" id="WP_345608902.1">
    <property type="nucleotide sequence ID" value="NZ_BAABJO010000025.1"/>
</dbReference>
<comment type="caution">
    <text evidence="4">The sequence shown here is derived from an EMBL/GenBank/DDBJ whole genome shotgun (WGS) entry which is preliminary data.</text>
</comment>
<dbReference type="SMART" id="SM00421">
    <property type="entry name" value="HTH_LUXR"/>
    <property type="match status" value="1"/>
</dbReference>
<dbReference type="SUPFAM" id="SSF52540">
    <property type="entry name" value="P-loop containing nucleoside triphosphate hydrolases"/>
    <property type="match status" value="1"/>
</dbReference>
<reference evidence="5" key="1">
    <citation type="journal article" date="2019" name="Int. J. Syst. Evol. Microbiol.">
        <title>The Global Catalogue of Microorganisms (GCM) 10K type strain sequencing project: providing services to taxonomists for standard genome sequencing and annotation.</title>
        <authorList>
            <consortium name="The Broad Institute Genomics Platform"/>
            <consortium name="The Broad Institute Genome Sequencing Center for Infectious Disease"/>
            <person name="Wu L."/>
            <person name="Ma J."/>
        </authorList>
    </citation>
    <scope>NUCLEOTIDE SEQUENCE [LARGE SCALE GENOMIC DNA]</scope>
    <source>
        <strain evidence="5">JCM 18302</strain>
    </source>
</reference>
<keyword evidence="2" id="KW-0067">ATP-binding</keyword>
<dbReference type="SUPFAM" id="SSF46894">
    <property type="entry name" value="C-terminal effector domain of the bipartite response regulators"/>
    <property type="match status" value="1"/>
</dbReference>
<protein>
    <submittedName>
        <fullName evidence="4">LuxR family transcriptional regulator</fullName>
    </submittedName>
</protein>
<dbReference type="CDD" id="cd06170">
    <property type="entry name" value="LuxR_C_like"/>
    <property type="match status" value="1"/>
</dbReference>
<feature type="domain" description="HTH luxR-type" evidence="3">
    <location>
        <begin position="842"/>
        <end position="907"/>
    </location>
</feature>
<dbReference type="InterPro" id="IPR041664">
    <property type="entry name" value="AAA_16"/>
</dbReference>
<dbReference type="EMBL" id="BAABJO010000025">
    <property type="protein sequence ID" value="GAA5132243.1"/>
    <property type="molecule type" value="Genomic_DNA"/>
</dbReference>
<accession>A0ABP9NRC7</accession>
<gene>
    <name evidence="4" type="ORF">GCM10023320_56620</name>
</gene>
<dbReference type="PRINTS" id="PR00038">
    <property type="entry name" value="HTHLUXR"/>
</dbReference>
<proteinExistence type="predicted"/>
<organism evidence="4 5">
    <name type="scientific">Pseudonocardia adelaidensis</name>
    <dbReference type="NCBI Taxonomy" id="648754"/>
    <lineage>
        <taxon>Bacteria</taxon>
        <taxon>Bacillati</taxon>
        <taxon>Actinomycetota</taxon>
        <taxon>Actinomycetes</taxon>
        <taxon>Pseudonocardiales</taxon>
        <taxon>Pseudonocardiaceae</taxon>
        <taxon>Pseudonocardia</taxon>
    </lineage>
</organism>
<sequence length="907" mass="94570">MLRGRRAEQERIDALLAAGRDGISGALVVRGEPGIGKTALLEYAGQRADGMRVLRGAGIESEAELPFAGLHLLLRPAADALEALPGPQRRALASAFGLGDGDGGDRFLVGAAVLSVLAQLAETRPLLCLVDDAQWLDRPSAEALLFAARRLDREGVVVLFAVREHAGGLAAAGVPELPLAGLDPDSAGAMLDDLGAALPADQRERLIAETHGNPLALRELPPLIATQGAHLGVIPLTSRVLDAFHHQVRALPQASGRMLLVAAADDTGSVPVLLRAAGALGLGAADLQPAEASGLVSVTAGGLAFRHPLIRAAVYHGAPLGQRVAVHAVLAEAHADDADRRAWHLALAATGADERVAADLEHAADRARARGGHGAAAATYERAAALSADRAAAVRRTVLACEAGVHGGRLEWARGHAERIARDVTDPVLLARLAAVRAGADFAQGELTRAHALLTDAALRVAGDDPERAFWMLMQSLHAAWAAPTDEQLIAATVDRFDALGLDPDGPLMGVAWLARWATALVLDRDPAGFPALDTVLSRAGEAGAAAGPRALLEVASRAFVAARDEECVDIASALVADARERGTVHALPGGLGLATLAQVVLGRHREAWISGSEAMEIARDTGQPIWVSYAAGALAYLAAVEGDGDRCREHAELAALDGRAPASALSGASWAQAGLALLDLGDGRVQGCLDRLQAMAHGPGRHLAAVVRSVPTEIEAAVRLGRPADTAGPLALLTRWAAVMRQPWIDALLARCEALTAPDADADRHFERALALHATASRPFEHARTALLYGEWLRRARRKSDARVQLSAALATFEEIGSTPWAARARAELGASGARTPQPAPSPVFGGLTPQELQIAQLAAQGLSNRDIAAQLILSSRTVAYHLYKAYPKLGISSRAELITLSGGAR</sequence>